<sequence length="693" mass="73450">MSLKRLTQLGVPIGIVAIVVMLVIPLPTVVLDVLIAANITGALLILLVAMFVVRPLDFASFPALLLVMTLFRLALNVSATRLVLLDGFAGKVIDTFGHFVVGGSLIVGMVIFAILLVIQFVVITNGAGRVAEVGARFTLDAMPGKQMAIDADLNSGLIDEDEARRRRAEVHAEADFYGAMDGASKFVKGDAIAAIVITVINLLGGFAIGMAQKGMSAGDAVSTYSLLSVGDGLVSQIPALLLSVATGLVVTRSVSQEDMGSDIVRQLTQNKMPLRIAGFAALGLCLIPGLPKIPFLLTGGTLLLVSSRIQEDGGKRGVAGVGADGTGEPGALPAVPETPEMLAAEIQVDPLGLELSADIIDLVDQGSGGDLLDRVQALRRKVAMDIGILIPPVRTRDNVQLPLRTYVIKLFDIEVARGEAPAGTVLAIGDFLGSLPGEPTVEPVYGLEGKWIPRELARQAELGGATVVDRTAVITTHLADVVTRYAARLLGREEVRLLTDVVKRNHPVVVEELTPALLSLGQVQRVLQALLEEGVSVRDLVRIYEALSLSATISKEHEVLVEAARASLGPAIVAPHVRDGVVHVISFEPQLEQRMLESIRPSDEGPVLVLDPLIAQRVISSLAHLLIEAENQDLRPVLACAPQIRLAVRRMVRPAIDRLAVLSYSELTGSAQVRSVGVVNVHTDQRAVEVASA</sequence>
<keyword evidence="5 7" id="KW-1133">Transmembrane helix</keyword>
<keyword evidence="3" id="KW-1003">Cell membrane</keyword>
<evidence type="ECO:0000256" key="4">
    <source>
        <dbReference type="ARBA" id="ARBA00022692"/>
    </source>
</evidence>
<feature type="transmembrane region" description="Helical" evidence="7">
    <location>
        <begin position="272"/>
        <end position="290"/>
    </location>
</feature>
<dbReference type="InterPro" id="IPR001712">
    <property type="entry name" value="T3SS_FHIPEP"/>
</dbReference>
<evidence type="ECO:0000256" key="3">
    <source>
        <dbReference type="ARBA" id="ARBA00022475"/>
    </source>
</evidence>
<feature type="transmembrane region" description="Helical" evidence="7">
    <location>
        <begin position="9"/>
        <end position="27"/>
    </location>
</feature>
<reference evidence="8 9" key="1">
    <citation type="submission" date="2020-02" db="EMBL/GenBank/DDBJ databases">
        <title>Full genome sequence of Nocardioides sp. R-3366.</title>
        <authorList>
            <person name="Im W.-T."/>
        </authorList>
    </citation>
    <scope>NUCLEOTIDE SEQUENCE [LARGE SCALE GENOMIC DNA]</scope>
    <source>
        <strain evidence="8 9">R-3366</strain>
    </source>
</reference>
<feature type="transmembrane region" description="Helical" evidence="7">
    <location>
        <begin position="65"/>
        <end position="84"/>
    </location>
</feature>
<feature type="transmembrane region" description="Helical" evidence="7">
    <location>
        <begin position="232"/>
        <end position="251"/>
    </location>
</feature>
<evidence type="ECO:0000256" key="7">
    <source>
        <dbReference type="SAM" id="Phobius"/>
    </source>
</evidence>
<keyword evidence="4 7" id="KW-0812">Transmembrane</keyword>
<feature type="transmembrane region" description="Helical" evidence="7">
    <location>
        <begin position="96"/>
        <end position="122"/>
    </location>
</feature>
<dbReference type="Proteomes" id="UP000502996">
    <property type="component" value="Chromosome"/>
</dbReference>
<evidence type="ECO:0000256" key="2">
    <source>
        <dbReference type="ARBA" id="ARBA00008835"/>
    </source>
</evidence>
<evidence type="ECO:0000256" key="5">
    <source>
        <dbReference type="ARBA" id="ARBA00022989"/>
    </source>
</evidence>
<evidence type="ECO:0000313" key="8">
    <source>
        <dbReference type="EMBL" id="QIG42450.1"/>
    </source>
</evidence>
<comment type="similarity">
    <text evidence="2">Belongs to the FHIPEP (flagella/HR/invasion proteins export pore) family.</text>
</comment>
<comment type="subcellular location">
    <subcellularLocation>
        <location evidence="1">Cell membrane</location>
        <topology evidence="1">Multi-pass membrane protein</topology>
    </subcellularLocation>
</comment>
<dbReference type="Gene3D" id="3.40.30.60">
    <property type="entry name" value="FHIPEP family, domain 1"/>
    <property type="match status" value="1"/>
</dbReference>
<dbReference type="PANTHER" id="PTHR30161:SF1">
    <property type="entry name" value="FLAGELLAR BIOSYNTHESIS PROTEIN FLHA-RELATED"/>
    <property type="match status" value="1"/>
</dbReference>
<gene>
    <name evidence="8" type="ORF">G5V58_06405</name>
</gene>
<feature type="transmembrane region" description="Helical" evidence="7">
    <location>
        <begin position="191"/>
        <end position="212"/>
    </location>
</feature>
<dbReference type="KEGG" id="nano:G5V58_06405"/>
<dbReference type="Gene3D" id="1.10.8.540">
    <property type="entry name" value="FHIPEP family, domain 3"/>
    <property type="match status" value="1"/>
</dbReference>
<dbReference type="PRINTS" id="PR00949">
    <property type="entry name" value="TYPE3IMAPROT"/>
</dbReference>
<dbReference type="EMBL" id="CP049257">
    <property type="protein sequence ID" value="QIG42450.1"/>
    <property type="molecule type" value="Genomic_DNA"/>
</dbReference>
<evidence type="ECO:0000256" key="6">
    <source>
        <dbReference type="ARBA" id="ARBA00023136"/>
    </source>
</evidence>
<keyword evidence="9" id="KW-1185">Reference proteome</keyword>
<dbReference type="PROSITE" id="PS00994">
    <property type="entry name" value="FHIPEP"/>
    <property type="match status" value="1"/>
</dbReference>
<accession>A0A6G6WBN5</accession>
<dbReference type="GO" id="GO:0009306">
    <property type="term" value="P:protein secretion"/>
    <property type="evidence" value="ECO:0007669"/>
    <property type="project" value="InterPro"/>
</dbReference>
<dbReference type="Pfam" id="PF00771">
    <property type="entry name" value="FHIPEP"/>
    <property type="match status" value="1"/>
</dbReference>
<dbReference type="GO" id="GO:0044780">
    <property type="term" value="P:bacterial-type flagellum assembly"/>
    <property type="evidence" value="ECO:0007669"/>
    <property type="project" value="TreeGrafter"/>
</dbReference>
<dbReference type="PANTHER" id="PTHR30161">
    <property type="entry name" value="FLAGELLAR EXPORT PROTEIN, MEMBRANE FLHA SUBUNIT-RELATED"/>
    <property type="match status" value="1"/>
</dbReference>
<keyword evidence="6 7" id="KW-0472">Membrane</keyword>
<dbReference type="RefSeq" id="WP_165229995.1">
    <property type="nucleotide sequence ID" value="NZ_CP049257.1"/>
</dbReference>
<dbReference type="InterPro" id="IPR042193">
    <property type="entry name" value="FHIPEP_3"/>
</dbReference>
<dbReference type="PIRSF" id="PIRSF005419">
    <property type="entry name" value="FlhA"/>
    <property type="match status" value="1"/>
</dbReference>
<protein>
    <submittedName>
        <fullName evidence="8">FHIPEP family type III secretion protein</fullName>
    </submittedName>
</protein>
<evidence type="ECO:0000256" key="1">
    <source>
        <dbReference type="ARBA" id="ARBA00004651"/>
    </source>
</evidence>
<dbReference type="AlphaFoldDB" id="A0A6G6WBN5"/>
<organism evidence="8 9">
    <name type="scientific">Nocardioides anomalus</name>
    <dbReference type="NCBI Taxonomy" id="2712223"/>
    <lineage>
        <taxon>Bacteria</taxon>
        <taxon>Bacillati</taxon>
        <taxon>Actinomycetota</taxon>
        <taxon>Actinomycetes</taxon>
        <taxon>Propionibacteriales</taxon>
        <taxon>Nocardioidaceae</taxon>
        <taxon>Nocardioides</taxon>
    </lineage>
</organism>
<feature type="transmembrane region" description="Helical" evidence="7">
    <location>
        <begin position="33"/>
        <end position="53"/>
    </location>
</feature>
<dbReference type="GO" id="GO:0005886">
    <property type="term" value="C:plasma membrane"/>
    <property type="evidence" value="ECO:0007669"/>
    <property type="project" value="UniProtKB-SubCell"/>
</dbReference>
<dbReference type="InterPro" id="IPR042196">
    <property type="entry name" value="FHIPEP_4"/>
</dbReference>
<dbReference type="InterPro" id="IPR042194">
    <property type="entry name" value="FHIPEP_1"/>
</dbReference>
<dbReference type="Gene3D" id="3.40.50.12790">
    <property type="entry name" value="FHIPEP family, domain 4"/>
    <property type="match status" value="1"/>
</dbReference>
<dbReference type="InterPro" id="IPR025505">
    <property type="entry name" value="FHIPEP_CS"/>
</dbReference>
<proteinExistence type="inferred from homology"/>
<evidence type="ECO:0000313" key="9">
    <source>
        <dbReference type="Proteomes" id="UP000502996"/>
    </source>
</evidence>
<name>A0A6G6WBN5_9ACTN</name>